<accession>A0A5C5RWX5</accession>
<evidence type="ECO:0000256" key="1">
    <source>
        <dbReference type="SAM" id="Phobius"/>
    </source>
</evidence>
<evidence type="ECO:0008006" key="4">
    <source>
        <dbReference type="Google" id="ProtNLM"/>
    </source>
</evidence>
<dbReference type="RefSeq" id="WP_146488284.1">
    <property type="nucleotide sequence ID" value="NZ_VIGX01000012.1"/>
</dbReference>
<comment type="caution">
    <text evidence="2">The sequence shown here is derived from an EMBL/GenBank/DDBJ whole genome shotgun (WGS) entry which is preliminary data.</text>
</comment>
<name>A0A5C5RWX5_9ACTN</name>
<dbReference type="AlphaFoldDB" id="A0A5C5RWX5"/>
<dbReference type="Proteomes" id="UP000319375">
    <property type="component" value="Unassembled WGS sequence"/>
</dbReference>
<keyword evidence="1" id="KW-1133">Transmembrane helix</keyword>
<keyword evidence="3" id="KW-1185">Reference proteome</keyword>
<reference evidence="2 3" key="1">
    <citation type="submission" date="2019-06" db="EMBL/GenBank/DDBJ databases">
        <title>Tsukamurella conjunctivitidis sp. nov., Tsukamurella assacharolytica sp. nov. and Tsukamurella sputae sp. nov. isolated from patients with conjunctivitis, bacteraemia (lymphoma) and respiratory infection (sputum) in Hong Kong.</title>
        <authorList>
            <person name="Teng J.L.L."/>
            <person name="Lee H.H."/>
            <person name="Fong J.Y.H."/>
            <person name="Fok K.M.N."/>
            <person name="Lau S.K.P."/>
            <person name="Woo P.C.Y."/>
        </authorList>
    </citation>
    <scope>NUCLEOTIDE SEQUENCE [LARGE SCALE GENOMIC DNA]</scope>
    <source>
        <strain evidence="2 3">HKU72</strain>
    </source>
</reference>
<keyword evidence="1" id="KW-0472">Membrane</keyword>
<organism evidence="2 3">
    <name type="scientific">Tsukamurella conjunctivitidis</name>
    <dbReference type="NCBI Taxonomy" id="2592068"/>
    <lineage>
        <taxon>Bacteria</taxon>
        <taxon>Bacillati</taxon>
        <taxon>Actinomycetota</taxon>
        <taxon>Actinomycetes</taxon>
        <taxon>Mycobacteriales</taxon>
        <taxon>Tsukamurellaceae</taxon>
        <taxon>Tsukamurella</taxon>
    </lineage>
</organism>
<evidence type="ECO:0000313" key="3">
    <source>
        <dbReference type="Proteomes" id="UP000319375"/>
    </source>
</evidence>
<sequence>MSDDDTWRWNESVAAPRRSVFYSRFIRFTTWTYVALVLTPIPVALVLGLQAFPRFVGPALLYILWMGALALFFGVLIAPAAGFVLAVLVTAYIRATVALASRRGDRSKEVM</sequence>
<gene>
    <name evidence="2" type="ORF">FK530_17570</name>
</gene>
<dbReference type="EMBL" id="VIGX01000012">
    <property type="protein sequence ID" value="TWS27546.1"/>
    <property type="molecule type" value="Genomic_DNA"/>
</dbReference>
<keyword evidence="1" id="KW-0812">Transmembrane</keyword>
<proteinExistence type="predicted"/>
<feature type="transmembrane region" description="Helical" evidence="1">
    <location>
        <begin position="59"/>
        <end position="77"/>
    </location>
</feature>
<protein>
    <recommendedName>
        <fullName evidence="4">DUF4282 domain-containing protein</fullName>
    </recommendedName>
</protein>
<feature type="transmembrane region" description="Helical" evidence="1">
    <location>
        <begin position="31"/>
        <end position="52"/>
    </location>
</feature>
<evidence type="ECO:0000313" key="2">
    <source>
        <dbReference type="EMBL" id="TWS27546.1"/>
    </source>
</evidence>